<accession>A0ABQ9YTA3</accession>
<feature type="compositionally biased region" description="Acidic residues" evidence="1">
    <location>
        <begin position="102"/>
        <end position="118"/>
    </location>
</feature>
<feature type="compositionally biased region" description="Low complexity" evidence="1">
    <location>
        <begin position="82"/>
        <end position="95"/>
    </location>
</feature>
<reference evidence="2 3" key="1">
    <citation type="journal article" date="2023" name="Nucleic Acids Res.">
        <title>The hologenome of Daphnia magna reveals possible DNA methylation and microbiome-mediated evolution of the host genome.</title>
        <authorList>
            <person name="Chaturvedi A."/>
            <person name="Li X."/>
            <person name="Dhandapani V."/>
            <person name="Marshall H."/>
            <person name="Kissane S."/>
            <person name="Cuenca-Cambronero M."/>
            <person name="Asole G."/>
            <person name="Calvet F."/>
            <person name="Ruiz-Romero M."/>
            <person name="Marangio P."/>
            <person name="Guigo R."/>
            <person name="Rago D."/>
            <person name="Mirbahai L."/>
            <person name="Eastwood N."/>
            <person name="Colbourne J.K."/>
            <person name="Zhou J."/>
            <person name="Mallon E."/>
            <person name="Orsini L."/>
        </authorList>
    </citation>
    <scope>NUCLEOTIDE SEQUENCE [LARGE SCALE GENOMIC DNA]</scope>
    <source>
        <strain evidence="2">LRV0_1</strain>
    </source>
</reference>
<evidence type="ECO:0000313" key="3">
    <source>
        <dbReference type="Proteomes" id="UP001234178"/>
    </source>
</evidence>
<evidence type="ECO:0000313" key="2">
    <source>
        <dbReference type="EMBL" id="KAK4003860.1"/>
    </source>
</evidence>
<comment type="caution">
    <text evidence="2">The sequence shown here is derived from an EMBL/GenBank/DDBJ whole genome shotgun (WGS) entry which is preliminary data.</text>
</comment>
<feature type="compositionally biased region" description="Polar residues" evidence="1">
    <location>
        <begin position="16"/>
        <end position="25"/>
    </location>
</feature>
<evidence type="ECO:0000256" key="1">
    <source>
        <dbReference type="SAM" id="MobiDB-lite"/>
    </source>
</evidence>
<dbReference type="EMBL" id="JAOYFB010000001">
    <property type="protein sequence ID" value="KAK4003860.1"/>
    <property type="molecule type" value="Genomic_DNA"/>
</dbReference>
<keyword evidence="3" id="KW-1185">Reference proteome</keyword>
<organism evidence="2 3">
    <name type="scientific">Daphnia magna</name>
    <dbReference type="NCBI Taxonomy" id="35525"/>
    <lineage>
        <taxon>Eukaryota</taxon>
        <taxon>Metazoa</taxon>
        <taxon>Ecdysozoa</taxon>
        <taxon>Arthropoda</taxon>
        <taxon>Crustacea</taxon>
        <taxon>Branchiopoda</taxon>
        <taxon>Diplostraca</taxon>
        <taxon>Cladocera</taxon>
        <taxon>Anomopoda</taxon>
        <taxon>Daphniidae</taxon>
        <taxon>Daphnia</taxon>
    </lineage>
</organism>
<dbReference type="Proteomes" id="UP001234178">
    <property type="component" value="Unassembled WGS sequence"/>
</dbReference>
<proteinExistence type="predicted"/>
<sequence length="125" mass="14378">MVNRGPYKRYEEHGSQHSVPRQTLHSCRIQERQRNENIEYSMIKSIEMLANHHQKIFRKMFQNMLKKEVESVSSIDTSLDQNSVIGSGENSGNSESSHEFEDLQADSSNEESDTEESDTNTNTDP</sequence>
<feature type="region of interest" description="Disordered" evidence="1">
    <location>
        <begin position="71"/>
        <end position="125"/>
    </location>
</feature>
<protein>
    <submittedName>
        <fullName evidence="2">Uncharacterized protein</fullName>
    </submittedName>
</protein>
<name>A0ABQ9YTA3_9CRUS</name>
<feature type="region of interest" description="Disordered" evidence="1">
    <location>
        <begin position="1"/>
        <end position="32"/>
    </location>
</feature>
<gene>
    <name evidence="2" type="ORF">OUZ56_005611</name>
</gene>
<feature type="compositionally biased region" description="Polar residues" evidence="1">
    <location>
        <begin position="71"/>
        <end position="81"/>
    </location>
</feature>